<dbReference type="PIRSF" id="PIRSF038093">
    <property type="entry name" value="ARP2/3_su1"/>
    <property type="match status" value="1"/>
</dbReference>
<comment type="subcellular location">
    <subcellularLocation>
        <location evidence="7">Cytoplasm</location>
        <location evidence="7">Cytoskeleton</location>
        <location evidence="7">Actin patch</location>
    </subcellularLocation>
</comment>
<dbReference type="EMBL" id="JABXXO010000004">
    <property type="protein sequence ID" value="KAF7779054.1"/>
    <property type="molecule type" value="Genomic_DNA"/>
</dbReference>
<reference evidence="10 11" key="1">
    <citation type="journal article" name="Sci. Rep.">
        <title>Telomere-to-telomere assembled and centromere annotated genomes of the two main subspecies of the button mushroom Agaricus bisporus reveal especially polymorphic chromosome ends.</title>
        <authorList>
            <person name="Sonnenberg A.S.M."/>
            <person name="Sedaghat-Telgerd N."/>
            <person name="Lavrijssen B."/>
            <person name="Ohm R.A."/>
            <person name="Hendrickx P.M."/>
            <person name="Scholtmeijer K."/>
            <person name="Baars J.J.P."/>
            <person name="van Peer A."/>
        </authorList>
    </citation>
    <scope>NUCLEOTIDE SEQUENCE [LARGE SCALE GENOMIC DNA]</scope>
    <source>
        <strain evidence="10 11">H119_p4</strain>
    </source>
</reference>
<dbReference type="InterPro" id="IPR001680">
    <property type="entry name" value="WD40_rpt"/>
</dbReference>
<dbReference type="GO" id="GO:0034314">
    <property type="term" value="P:Arp2/3 complex-mediated actin nucleation"/>
    <property type="evidence" value="ECO:0007669"/>
    <property type="project" value="UniProtKB-UniRule"/>
</dbReference>
<dbReference type="GO" id="GO:0051015">
    <property type="term" value="F:actin filament binding"/>
    <property type="evidence" value="ECO:0007669"/>
    <property type="project" value="TreeGrafter"/>
</dbReference>
<evidence type="ECO:0000256" key="6">
    <source>
        <dbReference type="ARBA" id="ARBA00023212"/>
    </source>
</evidence>
<evidence type="ECO:0000256" key="9">
    <source>
        <dbReference type="SAM" id="MobiDB-lite"/>
    </source>
</evidence>
<name>A0A8H7F774_AGABI</name>
<keyword evidence="4" id="KW-0677">Repeat</keyword>
<comment type="similarity">
    <text evidence="1 7">Belongs to the WD repeat ARPC1 family.</text>
</comment>
<organism evidence="10 11">
    <name type="scientific">Agaricus bisporus var. burnettii</name>
    <dbReference type="NCBI Taxonomy" id="192524"/>
    <lineage>
        <taxon>Eukaryota</taxon>
        <taxon>Fungi</taxon>
        <taxon>Dikarya</taxon>
        <taxon>Basidiomycota</taxon>
        <taxon>Agaricomycotina</taxon>
        <taxon>Agaricomycetes</taxon>
        <taxon>Agaricomycetidae</taxon>
        <taxon>Agaricales</taxon>
        <taxon>Agaricineae</taxon>
        <taxon>Agaricaceae</taxon>
        <taxon>Agaricus</taxon>
    </lineage>
</organism>
<dbReference type="Pfam" id="PF00400">
    <property type="entry name" value="WD40"/>
    <property type="match status" value="2"/>
</dbReference>
<dbReference type="OMA" id="YVWEPSP"/>
<dbReference type="InterPro" id="IPR036322">
    <property type="entry name" value="WD40_repeat_dom_sf"/>
</dbReference>
<dbReference type="PROSITE" id="PS50082">
    <property type="entry name" value="WD_REPEATS_2"/>
    <property type="match status" value="1"/>
</dbReference>
<keyword evidence="2 7" id="KW-0963">Cytoplasm</keyword>
<evidence type="ECO:0000313" key="11">
    <source>
        <dbReference type="Proteomes" id="UP000629468"/>
    </source>
</evidence>
<evidence type="ECO:0000313" key="10">
    <source>
        <dbReference type="EMBL" id="KAF7779054.1"/>
    </source>
</evidence>
<dbReference type="Gene3D" id="2.130.10.10">
    <property type="entry name" value="YVTN repeat-like/Quinoprotein amine dehydrogenase"/>
    <property type="match status" value="1"/>
</dbReference>
<proteinExistence type="inferred from homology"/>
<protein>
    <recommendedName>
        <fullName evidence="7">Actin-related protein 2/3 complex subunit</fullName>
    </recommendedName>
</protein>
<dbReference type="SMART" id="SM00320">
    <property type="entry name" value="WD40"/>
    <property type="match status" value="6"/>
</dbReference>
<evidence type="ECO:0000256" key="4">
    <source>
        <dbReference type="ARBA" id="ARBA00022737"/>
    </source>
</evidence>
<gene>
    <name evidence="10" type="ORF">Agabi119p4_3399</name>
</gene>
<dbReference type="GO" id="GO:0030479">
    <property type="term" value="C:actin cortical patch"/>
    <property type="evidence" value="ECO:0007669"/>
    <property type="project" value="UniProtKB-SubCell"/>
</dbReference>
<dbReference type="PANTHER" id="PTHR10709:SF2">
    <property type="entry name" value="ACTIN-RELATED PROTEIN 2_3 COMPLEX SUBUNIT"/>
    <property type="match status" value="1"/>
</dbReference>
<evidence type="ECO:0000256" key="7">
    <source>
        <dbReference type="PIRNR" id="PIRNR038093"/>
    </source>
</evidence>
<evidence type="ECO:0000256" key="1">
    <source>
        <dbReference type="ARBA" id="ARBA00006260"/>
    </source>
</evidence>
<dbReference type="SUPFAM" id="SSF50978">
    <property type="entry name" value="WD40 repeat-like"/>
    <property type="match status" value="1"/>
</dbReference>
<keyword evidence="3 8" id="KW-0853">WD repeat</keyword>
<keyword evidence="5 7" id="KW-0009">Actin-binding</keyword>
<dbReference type="GO" id="GO:0005885">
    <property type="term" value="C:Arp2/3 protein complex"/>
    <property type="evidence" value="ECO:0007669"/>
    <property type="project" value="UniProtKB-UniRule"/>
</dbReference>
<dbReference type="InterPro" id="IPR017383">
    <property type="entry name" value="ARPC1"/>
</dbReference>
<evidence type="ECO:0000256" key="8">
    <source>
        <dbReference type="PROSITE-ProRule" id="PRU00221"/>
    </source>
</evidence>
<keyword evidence="6 7" id="KW-0206">Cytoskeleton</keyword>
<sequence length="400" mass="42898">MSPEVFSLSQTPITAHAFSADRKDIAVSLNSNDVQLYTRKGSDWTPTETLSEHDKLITSIDWAPVSNRIVTASQDRNAYVWTETTDAETGKLIWKPTLVLLRINRAATHVRWSPLENKFAVASGARAIAVCSFDEESNWWVAKHLKKPIRSTVLSVEWHPNNVLLAAGSADMKARVFSGYIKEVDERPAPSVWGSKLPFNTICGEYSSPAGGWVHAVGFSPSGDALAFASHDSSITIVYPGGPAIYTIRSPSLPLVTLAWTSEESIVAAGHDCKPLVYAGSEQGWQEVGTLDDSSSSRASEGSRSGFGSSSSVGRLKAGAFATFRDADSRGQSSLSGTATGLSDTKLNTIHQNTILSVRPYEVQGGYVTKVSTSAVDGTLVIWDTNEVSALAGKMGGVRI</sequence>
<dbReference type="PANTHER" id="PTHR10709">
    <property type="entry name" value="ACTIN-RELATED PROTEIN 2/3 COMPLEX SUBUNIT 1"/>
    <property type="match status" value="1"/>
</dbReference>
<evidence type="ECO:0000256" key="3">
    <source>
        <dbReference type="ARBA" id="ARBA00022574"/>
    </source>
</evidence>
<feature type="region of interest" description="Disordered" evidence="9">
    <location>
        <begin position="288"/>
        <end position="312"/>
    </location>
</feature>
<comment type="function">
    <text evidence="7">Functions as component of the Arp2/3 complex which is involved in regulation of actin polymerization and together with an activating nucleation-promoting factor (NPF) mediates the formation of branched actin networks.</text>
</comment>
<evidence type="ECO:0000256" key="5">
    <source>
        <dbReference type="ARBA" id="ARBA00023203"/>
    </source>
</evidence>
<comment type="caution">
    <text evidence="10">The sequence shown here is derived from an EMBL/GenBank/DDBJ whole genome shotgun (WGS) entry which is preliminary data.</text>
</comment>
<feature type="repeat" description="WD" evidence="8">
    <location>
        <begin position="50"/>
        <end position="81"/>
    </location>
</feature>
<evidence type="ECO:0000256" key="2">
    <source>
        <dbReference type="ARBA" id="ARBA00022490"/>
    </source>
</evidence>
<accession>A0A8H7F774</accession>
<dbReference type="Proteomes" id="UP000629468">
    <property type="component" value="Unassembled WGS sequence"/>
</dbReference>
<dbReference type="AlphaFoldDB" id="A0A8H7F774"/>
<dbReference type="PROSITE" id="PS50294">
    <property type="entry name" value="WD_REPEATS_REGION"/>
    <property type="match status" value="1"/>
</dbReference>
<dbReference type="InterPro" id="IPR015943">
    <property type="entry name" value="WD40/YVTN_repeat-like_dom_sf"/>
</dbReference>
<feature type="compositionally biased region" description="Low complexity" evidence="9">
    <location>
        <begin position="294"/>
        <end position="312"/>
    </location>
</feature>